<keyword evidence="2" id="KW-1185">Reference proteome</keyword>
<dbReference type="GO" id="GO:0006817">
    <property type="term" value="P:phosphate ion transport"/>
    <property type="evidence" value="ECO:0007669"/>
    <property type="project" value="EnsemblFungi"/>
</dbReference>
<name>A0A0C7MX06_9SACH</name>
<dbReference type="OrthoDB" id="10255128at2759"/>
<dbReference type="RefSeq" id="XP_022628456.1">
    <property type="nucleotide sequence ID" value="XM_022772098.1"/>
</dbReference>
<dbReference type="InterPro" id="IPR050849">
    <property type="entry name" value="HAD-like_hydrolase_phosphatase"/>
</dbReference>
<evidence type="ECO:0000313" key="1">
    <source>
        <dbReference type="EMBL" id="CEP62227.1"/>
    </source>
</evidence>
<dbReference type="STRING" id="1245769.A0A0C7MX06"/>
<dbReference type="Proteomes" id="UP000054304">
    <property type="component" value="Unassembled WGS sequence"/>
</dbReference>
<proteinExistence type="predicted"/>
<dbReference type="GO" id="GO:0042131">
    <property type="term" value="F:thiamine phosphate phosphatase activity"/>
    <property type="evidence" value="ECO:0007669"/>
    <property type="project" value="EnsemblFungi"/>
</dbReference>
<dbReference type="HOGENOM" id="CLU_056574_0_0_1"/>
<accession>A0A0C7MX06</accession>
<protein>
    <submittedName>
        <fullName evidence="1">LALA0S05e00716g1_1</fullName>
    </submittedName>
</protein>
<reference evidence="1 2" key="1">
    <citation type="submission" date="2014-12" db="EMBL/GenBank/DDBJ databases">
        <authorList>
            <person name="Neuveglise Cecile"/>
        </authorList>
    </citation>
    <scope>NUCLEOTIDE SEQUENCE [LARGE SCALE GENOMIC DNA]</scope>
    <source>
        <strain evidence="1 2">CBS 12615</strain>
    </source>
</reference>
<dbReference type="GeneID" id="34685686"/>
<organism evidence="1 2">
    <name type="scientific">Lachancea lanzarotensis</name>
    <dbReference type="NCBI Taxonomy" id="1245769"/>
    <lineage>
        <taxon>Eukaryota</taxon>
        <taxon>Fungi</taxon>
        <taxon>Dikarya</taxon>
        <taxon>Ascomycota</taxon>
        <taxon>Saccharomycotina</taxon>
        <taxon>Saccharomycetes</taxon>
        <taxon>Saccharomycetales</taxon>
        <taxon>Saccharomycetaceae</taxon>
        <taxon>Lachancea</taxon>
    </lineage>
</organism>
<evidence type="ECO:0000313" key="2">
    <source>
        <dbReference type="Proteomes" id="UP000054304"/>
    </source>
</evidence>
<dbReference type="InterPro" id="IPR036412">
    <property type="entry name" value="HAD-like_sf"/>
</dbReference>
<dbReference type="PANTHER" id="PTHR28181:SF1">
    <property type="entry name" value="COLD TOLERANCE PROTEIN 1"/>
    <property type="match status" value="1"/>
</dbReference>
<dbReference type="EMBL" id="LN736364">
    <property type="protein sequence ID" value="CEP62227.1"/>
    <property type="molecule type" value="Genomic_DNA"/>
</dbReference>
<dbReference type="SUPFAM" id="SSF56784">
    <property type="entry name" value="HAD-like"/>
    <property type="match status" value="1"/>
</dbReference>
<gene>
    <name evidence="1" type="ORF">LALA0_S05e00716g</name>
</gene>
<dbReference type="Gene3D" id="3.40.50.1000">
    <property type="entry name" value="HAD superfamily/HAD-like"/>
    <property type="match status" value="1"/>
</dbReference>
<sequence>MTRHVLATDFDETITDKDTISVLAELPYLYKSYNVPWTHFLDTYKQGNQKFEPAPRKLPILDLWARHPDQLITAGNFDRVFRSEVEFQKSLRPIELNSIRELEAMGAFEGVTIEEVQKFSKNRTFLLRDGFLEAWKAVADVHIISVNWSKIFIQSLLDSAAERRSLEVSSMPPVQIACNDLIAEEGKLSGKFDKVVVTGFDKLEKLRMLVQNSSQKETIWYVGDSETDILPILYPGVNGVFLLDPAENAKKLTKITSVMGVPANYLAKFAAQKLDIVEVPCKKTGMLYFVKNWRAFARLLR</sequence>
<dbReference type="PANTHER" id="PTHR28181">
    <property type="entry name" value="UPF0655 PROTEIN YCR015C"/>
    <property type="match status" value="1"/>
</dbReference>
<dbReference type="AlphaFoldDB" id="A0A0C7MX06"/>
<dbReference type="InterPro" id="IPR023214">
    <property type="entry name" value="HAD_sf"/>
</dbReference>